<proteinExistence type="predicted"/>
<dbReference type="AlphaFoldDB" id="G7E890"/>
<dbReference type="SUPFAM" id="SSF53474">
    <property type="entry name" value="alpha/beta-Hydrolases"/>
    <property type="match status" value="1"/>
</dbReference>
<reference evidence="2 3" key="2">
    <citation type="journal article" date="2012" name="Open Biol.">
        <title>Characteristics of nucleosomes and linker DNA regions on the genome of the basidiomycete Mixia osmundae revealed by mono- and dinucleosome mapping.</title>
        <authorList>
            <person name="Nishida H."/>
            <person name="Kondo S."/>
            <person name="Matsumoto T."/>
            <person name="Suzuki Y."/>
            <person name="Yoshikawa H."/>
            <person name="Taylor T.D."/>
            <person name="Sugiyama J."/>
        </authorList>
    </citation>
    <scope>NUCLEOTIDE SEQUENCE [LARGE SCALE GENOMIC DNA]</scope>
    <source>
        <strain evidence="3">CBS 9802 / IAM 14324 / JCM 22182 / KY 12970</strain>
    </source>
</reference>
<dbReference type="InParanoid" id="G7E890"/>
<dbReference type="Proteomes" id="UP000009131">
    <property type="component" value="Unassembled WGS sequence"/>
</dbReference>
<name>G7E890_MIXOS</name>
<dbReference type="RefSeq" id="XP_014564992.1">
    <property type="nucleotide sequence ID" value="XM_014709506.1"/>
</dbReference>
<dbReference type="Pfam" id="PF12697">
    <property type="entry name" value="Abhydrolase_6"/>
    <property type="match status" value="1"/>
</dbReference>
<evidence type="ECO:0000313" key="3">
    <source>
        <dbReference type="Proteomes" id="UP000009131"/>
    </source>
</evidence>
<dbReference type="Gene3D" id="3.40.50.1820">
    <property type="entry name" value="alpha/beta hydrolase"/>
    <property type="match status" value="1"/>
</dbReference>
<organism evidence="2 3">
    <name type="scientific">Mixia osmundae (strain CBS 9802 / IAM 14324 / JCM 22182 / KY 12970)</name>
    <dbReference type="NCBI Taxonomy" id="764103"/>
    <lineage>
        <taxon>Eukaryota</taxon>
        <taxon>Fungi</taxon>
        <taxon>Dikarya</taxon>
        <taxon>Basidiomycota</taxon>
        <taxon>Pucciniomycotina</taxon>
        <taxon>Mixiomycetes</taxon>
        <taxon>Mixiales</taxon>
        <taxon>Mixiaceae</taxon>
        <taxon>Mixia</taxon>
    </lineage>
</organism>
<dbReference type="HOGENOM" id="CLU_020336_9_1_1"/>
<protein>
    <recommendedName>
        <fullName evidence="1">AB hydrolase-1 domain-containing protein</fullName>
    </recommendedName>
</protein>
<dbReference type="OMA" id="ECGEVAN"/>
<evidence type="ECO:0000259" key="1">
    <source>
        <dbReference type="Pfam" id="PF12697"/>
    </source>
</evidence>
<dbReference type="eggNOG" id="ENOG502QWGE">
    <property type="taxonomic scope" value="Eukaryota"/>
</dbReference>
<feature type="domain" description="AB hydrolase-1" evidence="1">
    <location>
        <begin position="36"/>
        <end position="295"/>
    </location>
</feature>
<dbReference type="STRING" id="764103.G7E890"/>
<gene>
    <name evidence="2" type="primary">Mo05739</name>
    <name evidence="2" type="ORF">E5Q_05739</name>
</gene>
<sequence>MDLLSSEDVSRLIPIGNGRQLYVHATGPYVPDVPLVFIVPGMGDCSATWLAVHRAISFARVFSYDRAGLGRSPDVDQERTMDQILEDLTSLLKAAPLPGPFVFVGHSYGGTILRALLAKQDSLFAGYVAVDAIPETWQRPWPKDDIMAVWADVDYFEVSGLNSDNVLTPAEWKRVHELTTSDEDTQNREDKYSMPSHEALYKLDQLGGAPLLGNRPVCVVKGDVVRDFQRICDAGVKAGNGTPEQQKVFQDIVELYRSTEDELHERQLKLSTRGHIIRTRHSGHNVQATEPEPIAQGIRWVLRQLATL</sequence>
<reference evidence="2 3" key="1">
    <citation type="journal article" date="2011" name="J. Gen. Appl. Microbiol.">
        <title>Draft genome sequencing of the enigmatic basidiomycete Mixia osmundae.</title>
        <authorList>
            <person name="Nishida H."/>
            <person name="Nagatsuka Y."/>
            <person name="Sugiyama J."/>
        </authorList>
    </citation>
    <scope>NUCLEOTIDE SEQUENCE [LARGE SCALE GENOMIC DNA]</scope>
    <source>
        <strain evidence="3">CBS 9802 / IAM 14324 / JCM 22182 / KY 12970</strain>
    </source>
</reference>
<evidence type="ECO:0000313" key="2">
    <source>
        <dbReference type="EMBL" id="GAA99050.1"/>
    </source>
</evidence>
<dbReference type="InterPro" id="IPR000073">
    <property type="entry name" value="AB_hydrolase_1"/>
</dbReference>
<dbReference type="InterPro" id="IPR029058">
    <property type="entry name" value="AB_hydrolase_fold"/>
</dbReference>
<dbReference type="EMBL" id="BABT02000177">
    <property type="protein sequence ID" value="GAA99050.1"/>
    <property type="molecule type" value="Genomic_DNA"/>
</dbReference>
<dbReference type="OrthoDB" id="294702at2759"/>
<keyword evidence="3" id="KW-1185">Reference proteome</keyword>
<comment type="caution">
    <text evidence="2">The sequence shown here is derived from an EMBL/GenBank/DDBJ whole genome shotgun (WGS) entry which is preliminary data.</text>
</comment>
<accession>G7E890</accession>